<feature type="non-terminal residue" evidence="2">
    <location>
        <position position="1"/>
    </location>
</feature>
<evidence type="ECO:0000313" key="3">
    <source>
        <dbReference type="Proteomes" id="UP000654075"/>
    </source>
</evidence>
<keyword evidence="3" id="KW-1185">Reference proteome</keyword>
<accession>A0A813D5U0</accession>
<reference evidence="2" key="1">
    <citation type="submission" date="2021-02" db="EMBL/GenBank/DDBJ databases">
        <authorList>
            <person name="Dougan E. K."/>
            <person name="Rhodes N."/>
            <person name="Thang M."/>
            <person name="Chan C."/>
        </authorList>
    </citation>
    <scope>NUCLEOTIDE SEQUENCE</scope>
</reference>
<evidence type="ECO:0000256" key="1">
    <source>
        <dbReference type="SAM" id="MobiDB-lite"/>
    </source>
</evidence>
<feature type="region of interest" description="Disordered" evidence="1">
    <location>
        <begin position="1"/>
        <end position="41"/>
    </location>
</feature>
<proteinExistence type="predicted"/>
<organism evidence="2 3">
    <name type="scientific">Polarella glacialis</name>
    <name type="common">Dinoflagellate</name>
    <dbReference type="NCBI Taxonomy" id="89957"/>
    <lineage>
        <taxon>Eukaryota</taxon>
        <taxon>Sar</taxon>
        <taxon>Alveolata</taxon>
        <taxon>Dinophyceae</taxon>
        <taxon>Suessiales</taxon>
        <taxon>Suessiaceae</taxon>
        <taxon>Polarella</taxon>
    </lineage>
</organism>
<evidence type="ECO:0000313" key="2">
    <source>
        <dbReference type="EMBL" id="CAE8583716.1"/>
    </source>
</evidence>
<comment type="caution">
    <text evidence="2">The sequence shown here is derived from an EMBL/GenBank/DDBJ whole genome shotgun (WGS) entry which is preliminary data.</text>
</comment>
<name>A0A813D5U0_POLGL</name>
<feature type="non-terminal residue" evidence="2">
    <location>
        <position position="118"/>
    </location>
</feature>
<protein>
    <submittedName>
        <fullName evidence="2">Uncharacterized protein</fullName>
    </submittedName>
</protein>
<gene>
    <name evidence="2" type="ORF">PGLA1383_LOCUS2670</name>
</gene>
<dbReference type="AlphaFoldDB" id="A0A813D5U0"/>
<sequence>RQSPGDASALAAGPREEAEPPMPADEQICGQEDGAPGISSPLGVWSEADLRQLPRFPQQDSFPVAKGLIKRYLQQDDISLQPLPSYRDLRIALFWLGFGLLETPTLDEPTMNLVPLCK</sequence>
<dbReference type="Proteomes" id="UP000654075">
    <property type="component" value="Unassembled WGS sequence"/>
</dbReference>
<dbReference type="EMBL" id="CAJNNV010000839">
    <property type="protein sequence ID" value="CAE8583716.1"/>
    <property type="molecule type" value="Genomic_DNA"/>
</dbReference>